<feature type="transmembrane region" description="Helical" evidence="1">
    <location>
        <begin position="101"/>
        <end position="119"/>
    </location>
</feature>
<comment type="caution">
    <text evidence="2">The sequence shown here is derived from an EMBL/GenBank/DDBJ whole genome shotgun (WGS) entry which is preliminary data.</text>
</comment>
<dbReference type="Proteomes" id="UP001484535">
    <property type="component" value="Unassembled WGS sequence"/>
</dbReference>
<proteinExistence type="predicted"/>
<name>A0ABV0CUA6_9SPHN</name>
<feature type="transmembrane region" description="Helical" evidence="1">
    <location>
        <begin position="59"/>
        <end position="80"/>
    </location>
</feature>
<gene>
    <name evidence="2" type="ORF">ABDJ38_04585</name>
</gene>
<dbReference type="RefSeq" id="WP_346783875.1">
    <property type="nucleotide sequence ID" value="NZ_JBDLBR010000001.1"/>
</dbReference>
<evidence type="ECO:0000256" key="1">
    <source>
        <dbReference type="SAM" id="Phobius"/>
    </source>
</evidence>
<reference evidence="2 3" key="1">
    <citation type="submission" date="2024-05" db="EMBL/GenBank/DDBJ databases">
        <authorList>
            <person name="Park S."/>
        </authorList>
    </citation>
    <scope>NUCLEOTIDE SEQUENCE [LARGE SCALE GENOMIC DNA]</scope>
    <source>
        <strain evidence="2 3">DGU5</strain>
    </source>
</reference>
<keyword evidence="1" id="KW-1133">Transmembrane helix</keyword>
<feature type="transmembrane region" description="Helical" evidence="1">
    <location>
        <begin position="20"/>
        <end position="39"/>
    </location>
</feature>
<keyword evidence="1" id="KW-0812">Transmembrane</keyword>
<sequence length="249" mass="27487">MRFQSVNFAEIASQASAHAVLATLAVTALSTITNIFIFSEWGISYASVATASDVLSGGIQAFGLIGVPSLAAFSAALLCGALKHSFKFRKKIFRQQIAFKLAHLLTLIALLTFFILAGLENIAGISTELHFNDIKSVALIFYPLVFLNFFFYLMIKKDRRITLLAELFIIISMVYLVSIPAVAKMQLEIVAIMEPSGRCSDIEYVVWAGSDNIITSCSKPPYEDHFEYFIVERSGVDLRVLPGERGGLW</sequence>
<dbReference type="EMBL" id="JBDLBR010000001">
    <property type="protein sequence ID" value="MEN7536443.1"/>
    <property type="molecule type" value="Genomic_DNA"/>
</dbReference>
<feature type="transmembrane region" description="Helical" evidence="1">
    <location>
        <begin position="139"/>
        <end position="155"/>
    </location>
</feature>
<keyword evidence="1" id="KW-0472">Membrane</keyword>
<evidence type="ECO:0000313" key="2">
    <source>
        <dbReference type="EMBL" id="MEN7536443.1"/>
    </source>
</evidence>
<keyword evidence="3" id="KW-1185">Reference proteome</keyword>
<feature type="transmembrane region" description="Helical" evidence="1">
    <location>
        <begin position="162"/>
        <end position="183"/>
    </location>
</feature>
<evidence type="ECO:0000313" key="3">
    <source>
        <dbReference type="Proteomes" id="UP001484535"/>
    </source>
</evidence>
<organism evidence="2 3">
    <name type="scientific">Aurantiacibacter flavus</name>
    <dbReference type="NCBI Taxonomy" id="3145232"/>
    <lineage>
        <taxon>Bacteria</taxon>
        <taxon>Pseudomonadati</taxon>
        <taxon>Pseudomonadota</taxon>
        <taxon>Alphaproteobacteria</taxon>
        <taxon>Sphingomonadales</taxon>
        <taxon>Erythrobacteraceae</taxon>
        <taxon>Aurantiacibacter</taxon>
    </lineage>
</organism>
<protein>
    <submittedName>
        <fullName evidence="2">Uncharacterized protein</fullName>
    </submittedName>
</protein>
<accession>A0ABV0CUA6</accession>